<protein>
    <recommendedName>
        <fullName evidence="5">Secreted protein</fullName>
    </recommendedName>
</protein>
<dbReference type="Proteomes" id="UP000031737">
    <property type="component" value="Unassembled WGS sequence"/>
</dbReference>
<keyword evidence="4" id="KW-1185">Reference proteome</keyword>
<evidence type="ECO:0000313" key="4">
    <source>
        <dbReference type="Proteomes" id="UP000031737"/>
    </source>
</evidence>
<proteinExistence type="predicted"/>
<name>A0A061IRZ5_TRYRA</name>
<evidence type="ECO:0000313" key="3">
    <source>
        <dbReference type="EMBL" id="ESL04979.1"/>
    </source>
</evidence>
<keyword evidence="2" id="KW-0732">Signal</keyword>
<gene>
    <name evidence="3" type="ORF">TRSC58_07442</name>
</gene>
<dbReference type="AlphaFoldDB" id="A0A061IRZ5"/>
<organism evidence="3 4">
    <name type="scientific">Trypanosoma rangeli SC58</name>
    <dbReference type="NCBI Taxonomy" id="429131"/>
    <lineage>
        <taxon>Eukaryota</taxon>
        <taxon>Discoba</taxon>
        <taxon>Euglenozoa</taxon>
        <taxon>Kinetoplastea</taxon>
        <taxon>Metakinetoplastina</taxon>
        <taxon>Trypanosomatida</taxon>
        <taxon>Trypanosomatidae</taxon>
        <taxon>Trypanosoma</taxon>
        <taxon>Herpetosoma</taxon>
    </lineage>
</organism>
<accession>A0A061IRZ5</accession>
<sequence length="79" mass="9262">MLLLLLRLRLRLLLHHLGELNTVRGKVNSNTQPHTLHDSRETAKKKKKVEGWESGRKMEEGRDTHIHITLRKGKQTSYK</sequence>
<feature type="signal peptide" evidence="2">
    <location>
        <begin position="1"/>
        <end position="25"/>
    </location>
</feature>
<feature type="region of interest" description="Disordered" evidence="1">
    <location>
        <begin position="25"/>
        <end position="58"/>
    </location>
</feature>
<dbReference type="VEuPathDB" id="TriTrypDB:TRSC58_07442"/>
<feature type="compositionally biased region" description="Basic and acidic residues" evidence="1">
    <location>
        <begin position="49"/>
        <end position="58"/>
    </location>
</feature>
<dbReference type="EMBL" id="AUPL01007700">
    <property type="protein sequence ID" value="ESL04979.1"/>
    <property type="molecule type" value="Genomic_DNA"/>
</dbReference>
<comment type="caution">
    <text evidence="3">The sequence shown here is derived from an EMBL/GenBank/DDBJ whole genome shotgun (WGS) entry which is preliminary data.</text>
</comment>
<reference evidence="3 4" key="1">
    <citation type="submission" date="2013-07" db="EMBL/GenBank/DDBJ databases">
        <authorList>
            <person name="Stoco P.H."/>
            <person name="Wagner G."/>
            <person name="Gerber A."/>
            <person name="Zaha A."/>
            <person name="Thompson C."/>
            <person name="Bartholomeu D.C."/>
            <person name="Luckemeyer D.D."/>
            <person name="Bahia D."/>
            <person name="Loreto E."/>
            <person name="Prestes E.B."/>
            <person name="Lima F.M."/>
            <person name="Rodrigues-Luiz G."/>
            <person name="Vallejo G.A."/>
            <person name="Filho J.F."/>
            <person name="Monteiro K.M."/>
            <person name="Tyler K.M."/>
            <person name="de Almeida L.G."/>
            <person name="Ortiz M.F."/>
            <person name="Siervo M.A."/>
            <person name="de Moraes M.H."/>
            <person name="Cunha O.L."/>
            <person name="Mendonca-Neto R."/>
            <person name="Silva R."/>
            <person name="Teixeira S.M."/>
            <person name="Murta S.M."/>
            <person name="Sincero T.C."/>
            <person name="Mendes T.A."/>
            <person name="Urmenyi T.P."/>
            <person name="Silva V.G."/>
            <person name="da Rocha W.D."/>
            <person name="Andersson B."/>
            <person name="Romanha A.J."/>
            <person name="Steindel M."/>
            <person name="de Vasconcelos A.T."/>
            <person name="Grisard E.C."/>
        </authorList>
    </citation>
    <scope>NUCLEOTIDE SEQUENCE [LARGE SCALE GENOMIC DNA]</scope>
    <source>
        <strain evidence="3 4">SC58</strain>
    </source>
</reference>
<evidence type="ECO:0000256" key="1">
    <source>
        <dbReference type="SAM" id="MobiDB-lite"/>
    </source>
</evidence>
<evidence type="ECO:0008006" key="5">
    <source>
        <dbReference type="Google" id="ProtNLM"/>
    </source>
</evidence>
<evidence type="ECO:0000256" key="2">
    <source>
        <dbReference type="SAM" id="SignalP"/>
    </source>
</evidence>
<feature type="chain" id="PRO_5001601169" description="Secreted protein" evidence="2">
    <location>
        <begin position="26"/>
        <end position="79"/>
    </location>
</feature>